<reference evidence="2" key="1">
    <citation type="submission" date="2021-03" db="EMBL/GenBank/DDBJ databases">
        <title>Evolutionary innovations through gain and loss of genes in the ectomycorrhizal Boletales.</title>
        <authorList>
            <person name="Wu G."/>
            <person name="Miyauchi S."/>
            <person name="Morin E."/>
            <person name="Yang Z.-L."/>
            <person name="Xu J."/>
            <person name="Martin F.M."/>
        </authorList>
    </citation>
    <scope>NUCLEOTIDE SEQUENCE</scope>
    <source>
        <strain evidence="2">BR01</strain>
    </source>
</reference>
<proteinExistence type="predicted"/>
<feature type="region of interest" description="Disordered" evidence="1">
    <location>
        <begin position="1"/>
        <end position="84"/>
    </location>
</feature>
<accession>A0A8I2YDC2</accession>
<feature type="compositionally biased region" description="Polar residues" evidence="1">
    <location>
        <begin position="1"/>
        <end position="24"/>
    </location>
</feature>
<gene>
    <name evidence="2" type="ORF">JVT61DRAFT_13635</name>
</gene>
<keyword evidence="3" id="KW-1185">Reference proteome</keyword>
<dbReference type="Proteomes" id="UP000683000">
    <property type="component" value="Unassembled WGS sequence"/>
</dbReference>
<dbReference type="OrthoDB" id="2693560at2759"/>
<evidence type="ECO:0000313" key="3">
    <source>
        <dbReference type="Proteomes" id="UP000683000"/>
    </source>
</evidence>
<comment type="caution">
    <text evidence="2">The sequence shown here is derived from an EMBL/GenBank/DDBJ whole genome shotgun (WGS) entry which is preliminary data.</text>
</comment>
<dbReference type="EMBL" id="JAGFBS010000067">
    <property type="protein sequence ID" value="KAG6369761.1"/>
    <property type="molecule type" value="Genomic_DNA"/>
</dbReference>
<feature type="compositionally biased region" description="Basic residues" evidence="1">
    <location>
        <begin position="71"/>
        <end position="84"/>
    </location>
</feature>
<evidence type="ECO:0000313" key="2">
    <source>
        <dbReference type="EMBL" id="KAG6369761.1"/>
    </source>
</evidence>
<sequence>MAPTRHSNSSTTALSRPEPSQTTRPACANAGKGGYLSQLRKTSEALDRPQHKQAKDLLKNEPVNHLAPTPHRPRKKKTGKQRTK</sequence>
<protein>
    <submittedName>
        <fullName evidence="2">Uncharacterized protein</fullName>
    </submittedName>
</protein>
<name>A0A8I2YDC2_9AGAM</name>
<evidence type="ECO:0000256" key="1">
    <source>
        <dbReference type="SAM" id="MobiDB-lite"/>
    </source>
</evidence>
<feature type="compositionally biased region" description="Basic and acidic residues" evidence="1">
    <location>
        <begin position="41"/>
        <end position="59"/>
    </location>
</feature>
<dbReference type="AlphaFoldDB" id="A0A8I2YDC2"/>
<feature type="non-terminal residue" evidence="2">
    <location>
        <position position="84"/>
    </location>
</feature>
<organism evidence="2 3">
    <name type="scientific">Boletus reticuloceps</name>
    <dbReference type="NCBI Taxonomy" id="495285"/>
    <lineage>
        <taxon>Eukaryota</taxon>
        <taxon>Fungi</taxon>
        <taxon>Dikarya</taxon>
        <taxon>Basidiomycota</taxon>
        <taxon>Agaricomycotina</taxon>
        <taxon>Agaricomycetes</taxon>
        <taxon>Agaricomycetidae</taxon>
        <taxon>Boletales</taxon>
        <taxon>Boletineae</taxon>
        <taxon>Boletaceae</taxon>
        <taxon>Boletoideae</taxon>
        <taxon>Boletus</taxon>
    </lineage>
</organism>